<comment type="similarity">
    <text evidence="2">Belongs to the ABC transporter superfamily.</text>
</comment>
<keyword evidence="7" id="KW-1278">Translocase</keyword>
<evidence type="ECO:0000259" key="9">
    <source>
        <dbReference type="PROSITE" id="PS50893"/>
    </source>
</evidence>
<dbReference type="Gene3D" id="2.40.50.100">
    <property type="match status" value="1"/>
</dbReference>
<keyword evidence="3" id="KW-0813">Transport</keyword>
<comment type="subcellular location">
    <subcellularLocation>
        <location evidence="1">Cell inner membrane</location>
        <topology evidence="1">Peripheral membrane protein</topology>
    </subcellularLocation>
</comment>
<dbReference type="GO" id="GO:0140359">
    <property type="term" value="F:ABC-type transporter activity"/>
    <property type="evidence" value="ECO:0007669"/>
    <property type="project" value="InterPro"/>
</dbReference>
<protein>
    <submittedName>
        <fullName evidence="10">ABC transporter ATP-binding protein</fullName>
    </submittedName>
</protein>
<dbReference type="RefSeq" id="WP_206938113.1">
    <property type="nucleotide sequence ID" value="NZ_JAFLNF010000001.1"/>
</dbReference>
<dbReference type="AlphaFoldDB" id="A0A939ELV7"/>
<gene>
    <name evidence="10" type="ORF">J0X15_03145</name>
</gene>
<evidence type="ECO:0000313" key="11">
    <source>
        <dbReference type="Proteomes" id="UP000664779"/>
    </source>
</evidence>
<dbReference type="GO" id="GO:0005524">
    <property type="term" value="F:ATP binding"/>
    <property type="evidence" value="ECO:0007669"/>
    <property type="project" value="UniProtKB-KW"/>
</dbReference>
<evidence type="ECO:0000256" key="1">
    <source>
        <dbReference type="ARBA" id="ARBA00004417"/>
    </source>
</evidence>
<keyword evidence="6 10" id="KW-0067">ATP-binding</keyword>
<organism evidence="10 11">
    <name type="scientific">Roseibium limicola</name>
    <dbReference type="NCBI Taxonomy" id="2816037"/>
    <lineage>
        <taxon>Bacteria</taxon>
        <taxon>Pseudomonadati</taxon>
        <taxon>Pseudomonadota</taxon>
        <taxon>Alphaproteobacteria</taxon>
        <taxon>Hyphomicrobiales</taxon>
        <taxon>Stappiaceae</taxon>
        <taxon>Roseibium</taxon>
    </lineage>
</organism>
<dbReference type="GO" id="GO:0055052">
    <property type="term" value="C:ATP-binding cassette (ABC) transporter complex, substrate-binding subunit-containing"/>
    <property type="evidence" value="ECO:0007669"/>
    <property type="project" value="TreeGrafter"/>
</dbReference>
<dbReference type="CDD" id="cd03301">
    <property type="entry name" value="ABC_MalK_N"/>
    <property type="match status" value="1"/>
</dbReference>
<evidence type="ECO:0000256" key="3">
    <source>
        <dbReference type="ARBA" id="ARBA00022448"/>
    </source>
</evidence>
<evidence type="ECO:0000256" key="2">
    <source>
        <dbReference type="ARBA" id="ARBA00005417"/>
    </source>
</evidence>
<name>A0A939ELV7_9HYPH</name>
<dbReference type="InterPro" id="IPR008995">
    <property type="entry name" value="Mo/tungstate-bd_C_term_dom"/>
</dbReference>
<evidence type="ECO:0000313" key="10">
    <source>
        <dbReference type="EMBL" id="MBO0344207.1"/>
    </source>
</evidence>
<dbReference type="Pfam" id="PF17912">
    <property type="entry name" value="OB_MalK"/>
    <property type="match status" value="1"/>
</dbReference>
<dbReference type="Pfam" id="PF00005">
    <property type="entry name" value="ABC_tran"/>
    <property type="match status" value="1"/>
</dbReference>
<accession>A0A939ELV7</accession>
<dbReference type="SUPFAM" id="SSF50331">
    <property type="entry name" value="MOP-like"/>
    <property type="match status" value="1"/>
</dbReference>
<dbReference type="PROSITE" id="PS00211">
    <property type="entry name" value="ABC_TRANSPORTER_1"/>
    <property type="match status" value="1"/>
</dbReference>
<comment type="caution">
    <text evidence="10">The sequence shown here is derived from an EMBL/GenBank/DDBJ whole genome shotgun (WGS) entry which is preliminary data.</text>
</comment>
<evidence type="ECO:0000256" key="4">
    <source>
        <dbReference type="ARBA" id="ARBA00022475"/>
    </source>
</evidence>
<keyword evidence="8" id="KW-0472">Membrane</keyword>
<dbReference type="PANTHER" id="PTHR43875:SF15">
    <property type="entry name" value="TREHALOSE IMPORT ATP-BINDING PROTEIN SUGC"/>
    <property type="match status" value="1"/>
</dbReference>
<dbReference type="InterPro" id="IPR040582">
    <property type="entry name" value="OB_MalK-like"/>
</dbReference>
<evidence type="ECO:0000256" key="6">
    <source>
        <dbReference type="ARBA" id="ARBA00022840"/>
    </source>
</evidence>
<dbReference type="GO" id="GO:0016887">
    <property type="term" value="F:ATP hydrolysis activity"/>
    <property type="evidence" value="ECO:0007669"/>
    <property type="project" value="InterPro"/>
</dbReference>
<dbReference type="Gene3D" id="2.40.50.140">
    <property type="entry name" value="Nucleic acid-binding proteins"/>
    <property type="match status" value="1"/>
</dbReference>
<sequence length="352" mass="38860">MRILLDQFTKTFGATTVIDKMSLDIESGEMLALLGPSGCGKSTTLFAICGIHRMNGGRLLFGERDVTHLPSQMRNVGVVFQNYALYPHMNAFDNIAFPLMIRKMAKPEIERKVLAIAELVHIEGLLKRKPAQLSGGQQQRVALARALVREPDILLLDEPLANLDAKLRLEMRSEIRRIQQETGISAVLVTHDQVEAMSMADRIAIMDQGQIVQLAAPKDMYDEPVTDFVASFLGNPPIAFLQGTVEGKTIRLENSDIVLPLDAQAAKQGNGTPIRIGVRPEHFQPEHPVKISGKISFIEEQGREELFDVTLSNGMRLRSVQANGGAFRLGDEVSWGLAADKVLTFDPSGRRI</sequence>
<keyword evidence="5" id="KW-0547">Nucleotide-binding</keyword>
<proteinExistence type="inferred from homology"/>
<dbReference type="SUPFAM" id="SSF52540">
    <property type="entry name" value="P-loop containing nucleoside triphosphate hydrolases"/>
    <property type="match status" value="1"/>
</dbReference>
<dbReference type="InterPro" id="IPR027417">
    <property type="entry name" value="P-loop_NTPase"/>
</dbReference>
<dbReference type="InterPro" id="IPR003593">
    <property type="entry name" value="AAA+_ATPase"/>
</dbReference>
<dbReference type="InterPro" id="IPR047641">
    <property type="entry name" value="ABC_transpr_MalK/UgpC-like"/>
</dbReference>
<feature type="domain" description="ABC transporter" evidence="9">
    <location>
        <begin position="3"/>
        <end position="233"/>
    </location>
</feature>
<dbReference type="SMART" id="SM00382">
    <property type="entry name" value="AAA"/>
    <property type="match status" value="1"/>
</dbReference>
<dbReference type="Proteomes" id="UP000664779">
    <property type="component" value="Unassembled WGS sequence"/>
</dbReference>
<evidence type="ECO:0000256" key="7">
    <source>
        <dbReference type="ARBA" id="ARBA00022967"/>
    </source>
</evidence>
<dbReference type="InterPro" id="IPR015855">
    <property type="entry name" value="ABC_transpr_MalK-like"/>
</dbReference>
<dbReference type="GO" id="GO:0008643">
    <property type="term" value="P:carbohydrate transport"/>
    <property type="evidence" value="ECO:0007669"/>
    <property type="project" value="InterPro"/>
</dbReference>
<dbReference type="EMBL" id="JAFLNF010000001">
    <property type="protein sequence ID" value="MBO0344207.1"/>
    <property type="molecule type" value="Genomic_DNA"/>
</dbReference>
<dbReference type="Gene3D" id="3.40.50.300">
    <property type="entry name" value="P-loop containing nucleotide triphosphate hydrolases"/>
    <property type="match status" value="1"/>
</dbReference>
<keyword evidence="11" id="KW-1185">Reference proteome</keyword>
<dbReference type="PROSITE" id="PS50893">
    <property type="entry name" value="ABC_TRANSPORTER_2"/>
    <property type="match status" value="1"/>
</dbReference>
<dbReference type="InterPro" id="IPR003439">
    <property type="entry name" value="ABC_transporter-like_ATP-bd"/>
</dbReference>
<dbReference type="FunFam" id="3.40.50.300:FF:000042">
    <property type="entry name" value="Maltose/maltodextrin ABC transporter, ATP-binding protein"/>
    <property type="match status" value="1"/>
</dbReference>
<evidence type="ECO:0000256" key="8">
    <source>
        <dbReference type="ARBA" id="ARBA00023136"/>
    </source>
</evidence>
<reference evidence="10" key="1">
    <citation type="submission" date="2021-03" db="EMBL/GenBank/DDBJ databases">
        <title>Roseibium sp. CAU 1637 isolated from Incheon.</title>
        <authorList>
            <person name="Kim W."/>
        </authorList>
    </citation>
    <scope>NUCLEOTIDE SEQUENCE</scope>
    <source>
        <strain evidence="10">CAU 1637</strain>
    </source>
</reference>
<dbReference type="PANTHER" id="PTHR43875">
    <property type="entry name" value="MALTODEXTRIN IMPORT ATP-BINDING PROTEIN MSMX"/>
    <property type="match status" value="1"/>
</dbReference>
<keyword evidence="4" id="KW-1003">Cell membrane</keyword>
<dbReference type="InterPro" id="IPR017871">
    <property type="entry name" value="ABC_transporter-like_CS"/>
</dbReference>
<dbReference type="InterPro" id="IPR012340">
    <property type="entry name" value="NA-bd_OB-fold"/>
</dbReference>
<evidence type="ECO:0000256" key="5">
    <source>
        <dbReference type="ARBA" id="ARBA00022741"/>
    </source>
</evidence>